<evidence type="ECO:0000313" key="1">
    <source>
        <dbReference type="EMBL" id="KAJ3532168.1"/>
    </source>
</evidence>
<comment type="caution">
    <text evidence="1">The sequence shown here is derived from an EMBL/GenBank/DDBJ whole genome shotgun (WGS) entry which is preliminary data.</text>
</comment>
<keyword evidence="2" id="KW-1185">Reference proteome</keyword>
<protein>
    <submittedName>
        <fullName evidence="1">Uncharacterized protein</fullName>
    </submittedName>
</protein>
<accession>A0ACC1S511</accession>
<evidence type="ECO:0000313" key="2">
    <source>
        <dbReference type="Proteomes" id="UP001148629"/>
    </source>
</evidence>
<gene>
    <name evidence="1" type="ORF">NM208_g8560</name>
</gene>
<reference evidence="1" key="1">
    <citation type="submission" date="2022-08" db="EMBL/GenBank/DDBJ databases">
        <title>Genome Sequence of Fusarium decemcellulare.</title>
        <authorList>
            <person name="Buettner E."/>
        </authorList>
    </citation>
    <scope>NUCLEOTIDE SEQUENCE</scope>
    <source>
        <strain evidence="1">Babe19</strain>
    </source>
</reference>
<dbReference type="EMBL" id="JANRMS010000987">
    <property type="protein sequence ID" value="KAJ3532168.1"/>
    <property type="molecule type" value="Genomic_DNA"/>
</dbReference>
<sequence>MSYQPDDAPNNTIINNQVGSDKKLFRKQVDPSTQELINTVIKQGYVILENVFTQGEVDEAIQELRRLASEPDTAGPASVGGRNRFEGFSTRRIYSLLNKSRVFDKFATNSQVMALNDYFLDPGWLLSVFQSICIQPGEDPQTLHHDDGYATLPRPHRPFGTAIMVSLDAYTETNGSTVVVPGSHEWGPDRVPNRSEAIPVIMPKGSIVYFLGTLWHGGGQNTSDNERRALTVQFCQPWIRPIENQFLSVDFEKLPQIPKEIVHMLGYQVGKPFIGFVDGESPLKAVEKHLKRWREVEKTGPKL</sequence>
<proteinExistence type="predicted"/>
<dbReference type="Proteomes" id="UP001148629">
    <property type="component" value="Unassembled WGS sequence"/>
</dbReference>
<name>A0ACC1S511_9HYPO</name>
<organism evidence="1 2">
    <name type="scientific">Fusarium decemcellulare</name>
    <dbReference type="NCBI Taxonomy" id="57161"/>
    <lineage>
        <taxon>Eukaryota</taxon>
        <taxon>Fungi</taxon>
        <taxon>Dikarya</taxon>
        <taxon>Ascomycota</taxon>
        <taxon>Pezizomycotina</taxon>
        <taxon>Sordariomycetes</taxon>
        <taxon>Hypocreomycetidae</taxon>
        <taxon>Hypocreales</taxon>
        <taxon>Nectriaceae</taxon>
        <taxon>Fusarium</taxon>
        <taxon>Fusarium decemcellulare species complex</taxon>
    </lineage>
</organism>